<protein>
    <submittedName>
        <fullName evidence="4">P-type conjugative transfer protein VirB9</fullName>
    </submittedName>
</protein>
<dbReference type="InterPro" id="IPR038161">
    <property type="entry name" value="VirB9/CagX/TrbG_C_sf"/>
</dbReference>
<proteinExistence type="inferred from homology"/>
<keyword evidence="5" id="KW-1185">Reference proteome</keyword>
<gene>
    <name evidence="4" type="primary">virB9</name>
    <name evidence="4" type="ORF">EIC27_02485</name>
</gene>
<dbReference type="CDD" id="cd06911">
    <property type="entry name" value="VirB9_CagX_TrbG"/>
    <property type="match status" value="1"/>
</dbReference>
<organism evidence="4 5">
    <name type="scientific">Candidatus Aquarickettsia rohweri</name>
    <dbReference type="NCBI Taxonomy" id="2602574"/>
    <lineage>
        <taxon>Bacteria</taxon>
        <taxon>Pseudomonadati</taxon>
        <taxon>Pseudomonadota</taxon>
        <taxon>Alphaproteobacteria</taxon>
        <taxon>Rickettsiales</taxon>
        <taxon>Candidatus Midichloriaceae</taxon>
        <taxon>Candidatus Aquarickettsia</taxon>
    </lineage>
</organism>
<keyword evidence="3" id="KW-0843">Virulence</keyword>
<keyword evidence="2" id="KW-0732">Signal</keyword>
<dbReference type="InterPro" id="IPR010258">
    <property type="entry name" value="Conjugal_tfr_TrbG/VirB9/CagX"/>
</dbReference>
<evidence type="ECO:0000313" key="4">
    <source>
        <dbReference type="EMBL" id="RST69242.1"/>
    </source>
</evidence>
<dbReference type="OrthoDB" id="9815808at2"/>
<evidence type="ECO:0000313" key="5">
    <source>
        <dbReference type="Proteomes" id="UP000279470"/>
    </source>
</evidence>
<dbReference type="NCBIfam" id="TIGR02781">
    <property type="entry name" value="VirB9"/>
    <property type="match status" value="1"/>
</dbReference>
<dbReference type="InterPro" id="IPR033645">
    <property type="entry name" value="VirB9/CagX/TrbG_C"/>
</dbReference>
<accession>A0A3S0FS41</accession>
<evidence type="ECO:0000256" key="2">
    <source>
        <dbReference type="ARBA" id="ARBA00022729"/>
    </source>
</evidence>
<dbReference type="Proteomes" id="UP000279470">
    <property type="component" value="Unassembled WGS sequence"/>
</dbReference>
<dbReference type="EMBL" id="RXFM01000024">
    <property type="protein sequence ID" value="RST69242.1"/>
    <property type="molecule type" value="Genomic_DNA"/>
</dbReference>
<dbReference type="AlphaFoldDB" id="A0A3S0FS41"/>
<reference evidence="5" key="1">
    <citation type="submission" date="2018-11" db="EMBL/GenBank/DDBJ databases">
        <title>Phylogenetic, genomic, and biogeographic characterization of a novel and ubiquitous marine invertebrate-associated Rickettsiales parasite, Candidatus Marinoinvertebrata rohwerii, gen. nov., sp. nov.</title>
        <authorList>
            <person name="Klinges J.G."/>
            <person name="Rosales S.M."/>
            <person name="Mcminds R."/>
            <person name="Shaver E.C."/>
            <person name="Shantz A."/>
            <person name="Peters E.C."/>
            <person name="Burkepile D.E."/>
            <person name="Silliman B.R."/>
            <person name="Vega Thurber R.L."/>
        </authorList>
    </citation>
    <scope>NUCLEOTIDE SEQUENCE [LARGE SCALE GENOMIC DNA]</scope>
    <source>
        <strain evidence="5">a_cerv_44</strain>
    </source>
</reference>
<name>A0A3S0FS41_9RICK</name>
<comment type="caution">
    <text evidence="4">The sequence shown here is derived from an EMBL/GenBank/DDBJ whole genome shotgun (WGS) entry which is preliminary data.</text>
</comment>
<evidence type="ECO:0000256" key="3">
    <source>
        <dbReference type="ARBA" id="ARBA00023026"/>
    </source>
</evidence>
<sequence>MIIMLTSYIIDINATVMPRAIGGEERIKIINYIPNSVFRYIGHYYYQTIIEFSLDEEIQTITMGTKTPWQIVPAGNRIFLKPVEEDATTNMTVITNKRMYFFEMHAKHADSINDPDLAFIVKFVYPSETNYSSVKQVSYNSGPNLAQPELYNFQYKISGNAANIEPIQIFDDGSFTYFKFREINAELPAIFLVDNKGSEALINYRVEKGYVVVERVSKRYTLRHGNDVICVFNEKPLLNNKITQKK</sequence>
<dbReference type="Pfam" id="PF03524">
    <property type="entry name" value="CagX"/>
    <property type="match status" value="1"/>
</dbReference>
<evidence type="ECO:0000256" key="1">
    <source>
        <dbReference type="ARBA" id="ARBA00006135"/>
    </source>
</evidence>
<dbReference type="InterPro" id="IPR014148">
    <property type="entry name" value="VirB9"/>
</dbReference>
<comment type="similarity">
    <text evidence="1">Belongs to the TrbG/VirB9 family.</text>
</comment>
<dbReference type="Gene3D" id="2.60.40.2500">
    <property type="match status" value="1"/>
</dbReference>